<gene>
    <name evidence="2" type="ORF">BDA99DRAFT_254167</name>
</gene>
<comment type="caution">
    <text evidence="2">The sequence shown here is derived from an EMBL/GenBank/DDBJ whole genome shotgun (WGS) entry which is preliminary data.</text>
</comment>
<reference evidence="2" key="2">
    <citation type="submission" date="2023-02" db="EMBL/GenBank/DDBJ databases">
        <authorList>
            <consortium name="DOE Joint Genome Institute"/>
            <person name="Mondo S.J."/>
            <person name="Chang Y."/>
            <person name="Wang Y."/>
            <person name="Ahrendt S."/>
            <person name="Andreopoulos W."/>
            <person name="Barry K."/>
            <person name="Beard J."/>
            <person name="Benny G.L."/>
            <person name="Blankenship S."/>
            <person name="Bonito G."/>
            <person name="Cuomo C."/>
            <person name="Desiro A."/>
            <person name="Gervers K.A."/>
            <person name="Hundley H."/>
            <person name="Kuo A."/>
            <person name="LaButti K."/>
            <person name="Lang B.F."/>
            <person name="Lipzen A."/>
            <person name="O'Donnell K."/>
            <person name="Pangilinan J."/>
            <person name="Reynolds N."/>
            <person name="Sandor L."/>
            <person name="Smith M.W."/>
            <person name="Tsang A."/>
            <person name="Grigoriev I.V."/>
            <person name="Stajich J.E."/>
            <person name="Spatafora J.W."/>
        </authorList>
    </citation>
    <scope>NUCLEOTIDE SEQUENCE</scope>
    <source>
        <strain evidence="2">RSA 2281</strain>
    </source>
</reference>
<reference evidence="2" key="1">
    <citation type="journal article" date="2022" name="IScience">
        <title>Evolution of zygomycete secretomes and the origins of terrestrial fungal ecologies.</title>
        <authorList>
            <person name="Chang Y."/>
            <person name="Wang Y."/>
            <person name="Mondo S."/>
            <person name="Ahrendt S."/>
            <person name="Andreopoulos W."/>
            <person name="Barry K."/>
            <person name="Beard J."/>
            <person name="Benny G.L."/>
            <person name="Blankenship S."/>
            <person name="Bonito G."/>
            <person name="Cuomo C."/>
            <person name="Desiro A."/>
            <person name="Gervers K.A."/>
            <person name="Hundley H."/>
            <person name="Kuo A."/>
            <person name="LaButti K."/>
            <person name="Lang B.F."/>
            <person name="Lipzen A."/>
            <person name="O'Donnell K."/>
            <person name="Pangilinan J."/>
            <person name="Reynolds N."/>
            <person name="Sandor L."/>
            <person name="Smith M.E."/>
            <person name="Tsang A."/>
            <person name="Grigoriev I.V."/>
            <person name="Stajich J.E."/>
            <person name="Spatafora J.W."/>
        </authorList>
    </citation>
    <scope>NUCLEOTIDE SEQUENCE</scope>
    <source>
        <strain evidence="2">RSA 2281</strain>
    </source>
</reference>
<name>A0AAD5JYE5_9FUNG</name>
<protein>
    <recommendedName>
        <fullName evidence="1">F-box domain-containing protein</fullName>
    </recommendedName>
</protein>
<dbReference type="Proteomes" id="UP001209540">
    <property type="component" value="Unassembled WGS sequence"/>
</dbReference>
<dbReference type="SUPFAM" id="SSF81383">
    <property type="entry name" value="F-box domain"/>
    <property type="match status" value="1"/>
</dbReference>
<evidence type="ECO:0000259" key="1">
    <source>
        <dbReference type="PROSITE" id="PS50181"/>
    </source>
</evidence>
<feature type="domain" description="F-box" evidence="1">
    <location>
        <begin position="73"/>
        <end position="120"/>
    </location>
</feature>
<dbReference type="Gene3D" id="1.20.1280.50">
    <property type="match status" value="1"/>
</dbReference>
<evidence type="ECO:0000313" key="3">
    <source>
        <dbReference type="Proteomes" id="UP001209540"/>
    </source>
</evidence>
<proteinExistence type="predicted"/>
<dbReference type="AlphaFoldDB" id="A0AAD5JYE5"/>
<organism evidence="2 3">
    <name type="scientific">Phascolomyces articulosus</name>
    <dbReference type="NCBI Taxonomy" id="60185"/>
    <lineage>
        <taxon>Eukaryota</taxon>
        <taxon>Fungi</taxon>
        <taxon>Fungi incertae sedis</taxon>
        <taxon>Mucoromycota</taxon>
        <taxon>Mucoromycotina</taxon>
        <taxon>Mucoromycetes</taxon>
        <taxon>Mucorales</taxon>
        <taxon>Lichtheimiaceae</taxon>
        <taxon>Phascolomyces</taxon>
    </lineage>
</organism>
<dbReference type="InterPro" id="IPR036047">
    <property type="entry name" value="F-box-like_dom_sf"/>
</dbReference>
<dbReference type="Pfam" id="PF12937">
    <property type="entry name" value="F-box-like"/>
    <property type="match status" value="1"/>
</dbReference>
<evidence type="ECO:0000313" key="2">
    <source>
        <dbReference type="EMBL" id="KAI9247714.1"/>
    </source>
</evidence>
<dbReference type="EMBL" id="JAIXMP010000041">
    <property type="protein sequence ID" value="KAI9247714.1"/>
    <property type="molecule type" value="Genomic_DNA"/>
</dbReference>
<dbReference type="InterPro" id="IPR001810">
    <property type="entry name" value="F-box_dom"/>
</dbReference>
<sequence>MTSICVNMSQVPNEISARLTTALNLSYQQQPLNSEKSAMTNKLQNDSCLKHALSSSTPLEQEQGQFITKGTHVDFICLLPYEIVSSILELFSTNELLEYMDVSRDWRERITSFPMLWHQVSVGHGEQDSLSKLSLVGMYIWNYTIHQGDEKVIETSLECMRSGSINNIRSLKIFWILSPFYAIA</sequence>
<keyword evidence="3" id="KW-1185">Reference proteome</keyword>
<dbReference type="PROSITE" id="PS50181">
    <property type="entry name" value="FBOX"/>
    <property type="match status" value="1"/>
</dbReference>
<accession>A0AAD5JYE5</accession>